<evidence type="ECO:0000256" key="6">
    <source>
        <dbReference type="SAM" id="Coils"/>
    </source>
</evidence>
<dbReference type="InterPro" id="IPR027417">
    <property type="entry name" value="P-loop_NTPase"/>
</dbReference>
<protein>
    <submittedName>
        <fullName evidence="10">ATP-dependent RecD-like DNA helicase</fullName>
        <ecNumber evidence="10">3.6.4.12</ecNumber>
    </submittedName>
</protein>
<evidence type="ECO:0000256" key="1">
    <source>
        <dbReference type="ARBA" id="ARBA00007913"/>
    </source>
</evidence>
<evidence type="ECO:0000313" key="11">
    <source>
        <dbReference type="Proteomes" id="UP000184600"/>
    </source>
</evidence>
<evidence type="ECO:0000256" key="2">
    <source>
        <dbReference type="ARBA" id="ARBA00022741"/>
    </source>
</evidence>
<feature type="domain" description="DNA2/NAM7 helicase helicase" evidence="8">
    <location>
        <begin position="788"/>
        <end position="841"/>
    </location>
</feature>
<keyword evidence="6" id="KW-0175">Coiled coil</keyword>
<keyword evidence="2" id="KW-0547">Nucleotide-binding</keyword>
<name>A0A1M7YVI4_9VIBR</name>
<feature type="domain" description="DNA2/NAM7 helicase-like C-terminal" evidence="9">
    <location>
        <begin position="895"/>
        <end position="1071"/>
    </location>
</feature>
<dbReference type="PANTHER" id="PTHR43788:SF8">
    <property type="entry name" value="DNA-BINDING PROTEIN SMUBP-2"/>
    <property type="match status" value="1"/>
</dbReference>
<dbReference type="STRING" id="1117707.VQ7734_02332"/>
<feature type="compositionally biased region" description="Polar residues" evidence="7">
    <location>
        <begin position="261"/>
        <end position="271"/>
    </location>
</feature>
<dbReference type="EC" id="3.6.4.12" evidence="10"/>
<dbReference type="GO" id="GO:0005524">
    <property type="term" value="F:ATP binding"/>
    <property type="evidence" value="ECO:0007669"/>
    <property type="project" value="UniProtKB-KW"/>
</dbReference>
<evidence type="ECO:0000256" key="5">
    <source>
        <dbReference type="ARBA" id="ARBA00022840"/>
    </source>
</evidence>
<dbReference type="GO" id="GO:0043139">
    <property type="term" value="F:5'-3' DNA helicase activity"/>
    <property type="evidence" value="ECO:0007669"/>
    <property type="project" value="TreeGrafter"/>
</dbReference>
<dbReference type="Pfam" id="PF13087">
    <property type="entry name" value="AAA_12"/>
    <property type="match status" value="1"/>
</dbReference>
<sequence length="1112" mass="127281">MMTKEEQDALNILEYWHKIEFFNSAELGDISNEKNGAIHYQGQDLFDKPDCLPWINRQYIRRAGEKYMPGEAYSFKVYLGLFLRAEIFEAGKQYLPDYEEMFPESKQKKQDEGLTCSVILHVDQYGNIELDKTEVSTAPWAIGKTQHKRLHELKIEAFDDQSQRLCEHFEEICTVADNIKEEHQFPKVLTTYELIEMTNFISEWAQFQPVLKKTVPGMIIELIPDKRNKSEYKPDIPDLTYLSLPDLSDLAKRIEDENVRTSEQTQANQANKAPKESVFSQPKISILNSFYIRDIEFIIGQLKKGKIDANSALATYLSHVPAREKDLLSKVGQKLIRQHLSLDMTPKGRWLGDDEHRMSLMQQFAINTLYQELDGQGVYSVNGPPGTGKTTMLRDIIANNLVERARVIAGFSSVKESVSEHRKIEIGDSYIEIPVLNPALTGYDMVVVSSNNTAVENITKELPQSKALGEEYQSAEYFKTAAQKLAAEHQYDSKGKKKPRLKALASDEDCWGLIAAAIGNQTNRNKVRERLFFRKPCEMDIQGGAEGYQTLFESINAQAKTIPDLKKAFHDAQQAFKQAESELEQCFSELGVLQKIHSKQGYLARSERKLANLEYRCLKLDVFMTRLQQKKQPLFDLLFPKFWKQRAILKKMTMRLDEFQKKKRLMMRKIETFKQELERDIVQAQSFCHKYRDAVFDDGEVDLEIAEIQRTAFGHCRELNQKRAALTDKTIALHQTWLVAAYKHFNLGNKSVVFYMHNALTNGIKKPEDSQVLWQWLFMFIPVVSLTFASVERQFSKFGQNQISWLFIDEAGQASPQQAVGALYRSKRAVVVGDPLQIEPVFTIPPEFVDGFARESLGEDEWKIWSPTKTSVQKLADRINRYGTEMISKGEWLGSPLRVHRRCDEPMFSISNKIAYNEKMFHGNENPEGKPHPVWGNSCWVDISGDVDGKHYVAEQGQSVARMIHLYYQQTRQLPDVYIISPFRKVAYRTREEIFDYLCGQGLKSAVVAKWLTGRTGTVHTFQGKEEKAVIFVLGVSEATKGSANWASGKPNILNVAVTRAKKQVYVVGSKQVWSGLNHFCVANELLSSGDEFMSHLQLTCEAEQELLFAES</sequence>
<keyword evidence="11" id="KW-1185">Reference proteome</keyword>
<dbReference type="GO" id="GO:0016787">
    <property type="term" value="F:hydrolase activity"/>
    <property type="evidence" value="ECO:0007669"/>
    <property type="project" value="UniProtKB-KW"/>
</dbReference>
<dbReference type="Gene3D" id="3.40.50.300">
    <property type="entry name" value="P-loop containing nucleotide triphosphate hydrolases"/>
    <property type="match status" value="2"/>
</dbReference>
<dbReference type="Proteomes" id="UP000184600">
    <property type="component" value="Unassembled WGS sequence"/>
</dbReference>
<reference evidence="11" key="1">
    <citation type="submission" date="2016-12" db="EMBL/GenBank/DDBJ databases">
        <authorList>
            <person name="Rodrigo-Torres L."/>
            <person name="Arahal R.D."/>
            <person name="Lucena T."/>
        </authorList>
    </citation>
    <scope>NUCLEOTIDE SEQUENCE [LARGE SCALE GENOMIC DNA]</scope>
</reference>
<dbReference type="InterPro" id="IPR041679">
    <property type="entry name" value="DNA2/NAM7-like_C"/>
</dbReference>
<accession>A0A1M7YVI4</accession>
<organism evidence="10 11">
    <name type="scientific">Vibrio quintilis</name>
    <dbReference type="NCBI Taxonomy" id="1117707"/>
    <lineage>
        <taxon>Bacteria</taxon>
        <taxon>Pseudomonadati</taxon>
        <taxon>Pseudomonadota</taxon>
        <taxon>Gammaproteobacteria</taxon>
        <taxon>Vibrionales</taxon>
        <taxon>Vibrionaceae</taxon>
        <taxon>Vibrio</taxon>
    </lineage>
</organism>
<evidence type="ECO:0000256" key="3">
    <source>
        <dbReference type="ARBA" id="ARBA00022801"/>
    </source>
</evidence>
<gene>
    <name evidence="10" type="primary">recD2</name>
    <name evidence="10" type="ORF">VQ7734_02332</name>
</gene>
<comment type="similarity">
    <text evidence="1">Belongs to the DNA2/NAM7 helicase family.</text>
</comment>
<evidence type="ECO:0000313" key="10">
    <source>
        <dbReference type="EMBL" id="SHO56563.1"/>
    </source>
</evidence>
<evidence type="ECO:0000259" key="8">
    <source>
        <dbReference type="Pfam" id="PF13086"/>
    </source>
</evidence>
<dbReference type="EMBL" id="FRFG01000026">
    <property type="protein sequence ID" value="SHO56563.1"/>
    <property type="molecule type" value="Genomic_DNA"/>
</dbReference>
<proteinExistence type="inferred from homology"/>
<dbReference type="InterPro" id="IPR041677">
    <property type="entry name" value="DNA2/NAM7_AAA_11"/>
</dbReference>
<dbReference type="Pfam" id="PF13086">
    <property type="entry name" value="AAA_11"/>
    <property type="match status" value="1"/>
</dbReference>
<evidence type="ECO:0000256" key="7">
    <source>
        <dbReference type="SAM" id="MobiDB-lite"/>
    </source>
</evidence>
<dbReference type="RefSeq" id="WP_234976374.1">
    <property type="nucleotide sequence ID" value="NZ_AP024897.1"/>
</dbReference>
<keyword evidence="5" id="KW-0067">ATP-binding</keyword>
<evidence type="ECO:0000256" key="4">
    <source>
        <dbReference type="ARBA" id="ARBA00022806"/>
    </source>
</evidence>
<keyword evidence="4 10" id="KW-0347">Helicase</keyword>
<dbReference type="AlphaFoldDB" id="A0A1M7YVI4"/>
<feature type="coiled-coil region" evidence="6">
    <location>
        <begin position="649"/>
        <end position="676"/>
    </location>
</feature>
<feature type="region of interest" description="Disordered" evidence="7">
    <location>
        <begin position="257"/>
        <end position="276"/>
    </location>
</feature>
<evidence type="ECO:0000259" key="9">
    <source>
        <dbReference type="Pfam" id="PF13087"/>
    </source>
</evidence>
<dbReference type="SUPFAM" id="SSF52540">
    <property type="entry name" value="P-loop containing nucleoside triphosphate hydrolases"/>
    <property type="match status" value="1"/>
</dbReference>
<keyword evidence="3 10" id="KW-0378">Hydrolase</keyword>
<dbReference type="InterPro" id="IPR050534">
    <property type="entry name" value="Coronavir_polyprotein_1ab"/>
</dbReference>
<dbReference type="PANTHER" id="PTHR43788">
    <property type="entry name" value="DNA2/NAM7 HELICASE FAMILY MEMBER"/>
    <property type="match status" value="1"/>
</dbReference>